<feature type="compositionally biased region" description="Basic and acidic residues" evidence="1">
    <location>
        <begin position="50"/>
        <end position="67"/>
    </location>
</feature>
<dbReference type="Proteomes" id="UP000324222">
    <property type="component" value="Unassembled WGS sequence"/>
</dbReference>
<evidence type="ECO:0000313" key="4">
    <source>
        <dbReference type="Proteomes" id="UP000324222"/>
    </source>
</evidence>
<gene>
    <name evidence="3" type="ORF">E2C01_085147</name>
</gene>
<keyword evidence="2" id="KW-0812">Transmembrane</keyword>
<dbReference type="EMBL" id="VSRR010083485">
    <property type="protein sequence ID" value="MPC90174.1"/>
    <property type="molecule type" value="Genomic_DNA"/>
</dbReference>
<feature type="region of interest" description="Disordered" evidence="1">
    <location>
        <begin position="41"/>
        <end position="78"/>
    </location>
</feature>
<reference evidence="3 4" key="1">
    <citation type="submission" date="2019-05" db="EMBL/GenBank/DDBJ databases">
        <title>Another draft genome of Portunus trituberculatus and its Hox gene families provides insights of decapod evolution.</title>
        <authorList>
            <person name="Jeong J.-H."/>
            <person name="Song I."/>
            <person name="Kim S."/>
            <person name="Choi T."/>
            <person name="Kim D."/>
            <person name="Ryu S."/>
            <person name="Kim W."/>
        </authorList>
    </citation>
    <scope>NUCLEOTIDE SEQUENCE [LARGE SCALE GENOMIC DNA]</scope>
    <source>
        <tissue evidence="3">Muscle</tissue>
    </source>
</reference>
<evidence type="ECO:0000256" key="2">
    <source>
        <dbReference type="SAM" id="Phobius"/>
    </source>
</evidence>
<keyword evidence="2" id="KW-1133">Transmembrane helix</keyword>
<proteinExistence type="predicted"/>
<sequence>MLILLFFYYIFFVFFWCYLRGCLVFTSIFVIALKIPSTRCPLPPGWSREPPPRSRVPELPSLREPRRTHPPPCPPRRTCEGNTFFTTQKERLDRHESRQDMCKTMNRLHHSIETAIVEKI</sequence>
<dbReference type="AlphaFoldDB" id="A0A5B7JCS4"/>
<name>A0A5B7JCS4_PORTR</name>
<protein>
    <submittedName>
        <fullName evidence="3">Uncharacterized protein</fullName>
    </submittedName>
</protein>
<keyword evidence="4" id="KW-1185">Reference proteome</keyword>
<feature type="transmembrane region" description="Helical" evidence="2">
    <location>
        <begin position="6"/>
        <end position="33"/>
    </location>
</feature>
<keyword evidence="2" id="KW-0472">Membrane</keyword>
<evidence type="ECO:0000256" key="1">
    <source>
        <dbReference type="SAM" id="MobiDB-lite"/>
    </source>
</evidence>
<evidence type="ECO:0000313" key="3">
    <source>
        <dbReference type="EMBL" id="MPC90174.1"/>
    </source>
</evidence>
<organism evidence="3 4">
    <name type="scientific">Portunus trituberculatus</name>
    <name type="common">Swimming crab</name>
    <name type="synonym">Neptunus trituberculatus</name>
    <dbReference type="NCBI Taxonomy" id="210409"/>
    <lineage>
        <taxon>Eukaryota</taxon>
        <taxon>Metazoa</taxon>
        <taxon>Ecdysozoa</taxon>
        <taxon>Arthropoda</taxon>
        <taxon>Crustacea</taxon>
        <taxon>Multicrustacea</taxon>
        <taxon>Malacostraca</taxon>
        <taxon>Eumalacostraca</taxon>
        <taxon>Eucarida</taxon>
        <taxon>Decapoda</taxon>
        <taxon>Pleocyemata</taxon>
        <taxon>Brachyura</taxon>
        <taxon>Eubrachyura</taxon>
        <taxon>Portunoidea</taxon>
        <taxon>Portunidae</taxon>
        <taxon>Portuninae</taxon>
        <taxon>Portunus</taxon>
    </lineage>
</organism>
<comment type="caution">
    <text evidence="3">The sequence shown here is derived from an EMBL/GenBank/DDBJ whole genome shotgun (WGS) entry which is preliminary data.</text>
</comment>
<accession>A0A5B7JCS4</accession>